<dbReference type="AlphaFoldDB" id="A0A1D1UJA3"/>
<dbReference type="Gene3D" id="3.40.50.1910">
    <property type="match status" value="1"/>
</dbReference>
<dbReference type="GO" id="GO:0015031">
    <property type="term" value="P:protein transport"/>
    <property type="evidence" value="ECO:0007669"/>
    <property type="project" value="UniProtKB-KW"/>
</dbReference>
<reference evidence="7 8" key="1">
    <citation type="journal article" date="2016" name="Nat. Commun.">
        <title>Extremotolerant tardigrade genome and improved radiotolerance of human cultured cells by tardigrade-unique protein.</title>
        <authorList>
            <person name="Hashimoto T."/>
            <person name="Horikawa D.D."/>
            <person name="Saito Y."/>
            <person name="Kuwahara H."/>
            <person name="Kozuka-Hata H."/>
            <person name="Shin-I T."/>
            <person name="Minakuchi Y."/>
            <person name="Ohishi K."/>
            <person name="Motoyama A."/>
            <person name="Aizu T."/>
            <person name="Enomoto A."/>
            <person name="Kondo K."/>
            <person name="Tanaka S."/>
            <person name="Hara Y."/>
            <person name="Koshikawa S."/>
            <person name="Sagara H."/>
            <person name="Miura T."/>
            <person name="Yokobori S."/>
            <person name="Miyagawa K."/>
            <person name="Suzuki Y."/>
            <person name="Kubo T."/>
            <person name="Oyama M."/>
            <person name="Kohara Y."/>
            <person name="Fujiyama A."/>
            <person name="Arakawa K."/>
            <person name="Katayama T."/>
            <person name="Toyoda A."/>
            <person name="Kunieda T."/>
        </authorList>
    </citation>
    <scope>NUCLEOTIDE SEQUENCE [LARGE SCALE GENOMIC DNA]</scope>
    <source>
        <strain evidence="7 8">YOKOZUNA-1</strain>
    </source>
</reference>
<keyword evidence="8" id="KW-1185">Reference proteome</keyword>
<dbReference type="STRING" id="947166.A0A1D1UJA3"/>
<keyword evidence="4" id="KW-0653">Protein transport</keyword>
<dbReference type="InterPro" id="IPR001619">
    <property type="entry name" value="Sec1-like"/>
</dbReference>
<dbReference type="GO" id="GO:0016192">
    <property type="term" value="P:vesicle-mediated transport"/>
    <property type="evidence" value="ECO:0007669"/>
    <property type="project" value="InterPro"/>
</dbReference>
<protein>
    <recommendedName>
        <fullName evidence="6">Vacuolar protein sorting-associated protein 45</fullName>
    </recommendedName>
</protein>
<dbReference type="PIRSF" id="PIRSF005715">
    <property type="entry name" value="VPS45_Sec1"/>
    <property type="match status" value="1"/>
</dbReference>
<evidence type="ECO:0000256" key="3">
    <source>
        <dbReference type="ARBA" id="ARBA00022448"/>
    </source>
</evidence>
<dbReference type="FunFam" id="3.90.830.10:FF:000002">
    <property type="entry name" value="Vacuolar protein sorting-associated protein 45"/>
    <property type="match status" value="1"/>
</dbReference>
<name>A0A1D1UJA3_RAMVA</name>
<dbReference type="OrthoDB" id="10266265at2759"/>
<evidence type="ECO:0000256" key="4">
    <source>
        <dbReference type="ARBA" id="ARBA00022927"/>
    </source>
</evidence>
<comment type="caution">
    <text evidence="7">The sequence shown here is derived from an EMBL/GenBank/DDBJ whole genome shotgun (WGS) entry which is preliminary data.</text>
</comment>
<comment type="subcellular location">
    <subcellularLocation>
        <location evidence="1">Endomembrane system</location>
        <topology evidence="1">Peripheral membrane protein</topology>
    </subcellularLocation>
</comment>
<evidence type="ECO:0000256" key="2">
    <source>
        <dbReference type="ARBA" id="ARBA00009884"/>
    </source>
</evidence>
<comment type="similarity">
    <text evidence="2">Belongs to the STXBP/unc-18/SEC1 family.</text>
</comment>
<dbReference type="Gene3D" id="3.40.50.2060">
    <property type="match status" value="1"/>
</dbReference>
<evidence type="ECO:0000256" key="1">
    <source>
        <dbReference type="ARBA" id="ARBA00004184"/>
    </source>
</evidence>
<dbReference type="Gene3D" id="3.90.830.10">
    <property type="entry name" value="Syntaxin Binding Protein 1, Chain A, domain 2"/>
    <property type="match status" value="1"/>
</dbReference>
<keyword evidence="3" id="KW-0813">Transport</keyword>
<dbReference type="EMBL" id="BDGG01000001">
    <property type="protein sequence ID" value="GAU89521.1"/>
    <property type="molecule type" value="Genomic_DNA"/>
</dbReference>
<gene>
    <name evidence="7" type="primary">RvY_02065-1</name>
    <name evidence="7" type="synonym">RvY_02065.1</name>
    <name evidence="7" type="ORF">RvY_02065</name>
</gene>
<dbReference type="GO" id="GO:0012505">
    <property type="term" value="C:endomembrane system"/>
    <property type="evidence" value="ECO:0007669"/>
    <property type="project" value="UniProtKB-SubCell"/>
</dbReference>
<organism evidence="7 8">
    <name type="scientific">Ramazzottius varieornatus</name>
    <name type="common">Water bear</name>
    <name type="synonym">Tardigrade</name>
    <dbReference type="NCBI Taxonomy" id="947166"/>
    <lineage>
        <taxon>Eukaryota</taxon>
        <taxon>Metazoa</taxon>
        <taxon>Ecdysozoa</taxon>
        <taxon>Tardigrada</taxon>
        <taxon>Eutardigrada</taxon>
        <taxon>Parachela</taxon>
        <taxon>Hypsibioidea</taxon>
        <taxon>Ramazzottiidae</taxon>
        <taxon>Ramazzottius</taxon>
    </lineage>
</organism>
<dbReference type="InterPro" id="IPR043127">
    <property type="entry name" value="Sec-1-like_dom3a"/>
</dbReference>
<dbReference type="FunFam" id="3.40.50.2060:FF:000003">
    <property type="entry name" value="vacuolar protein sorting-associated protein 45 isoform X1"/>
    <property type="match status" value="1"/>
</dbReference>
<keyword evidence="5" id="KW-0472">Membrane</keyword>
<sequence length="556" mass="63889">MDLLLAVRMYINKMIDESGPGMKVLLMDKETISVVSVVYSQSEILRKEVYLFERIDAGANRELMKHLKCICFVRPTRENVEALCHEFKHPKYGSYYVYFSNIIPKTDIKQLAECDEQEIVKEIQEFYADYLAVSPHVFHLNIPNVYHEFNWVPETLNRVMQGLSSALLALKKAPAIRYQNSSEMAHRLAERVRQLMAKESALFDFRSNGPQPVLLILDRREDSVSPLLNQWTYQAMVHELLGINNNRVSLADVPNVSREMQEVVLSSESDEFYSANKYSNFGEIAMSIKQLMEEYQTKAKMHAKVESVTDMKNFIENYPQFKKISGAVSKHVTLVGELSRLTAQNDLLQVSELEQELVAGHLDHAECVQRMRQVITNPKVTTLDALRLVLLYNLRFERDPARDSHTFTELLRRKGAPDRWLQLSDKLIRFGGARFRLTDLFHSETVSANAFMRRLAKGIRGVENIYTQHAPLVKDLVDQLVKNRLKEASYPFLGGAQMRERPQDVFVFILGGMTYEEAFAIHELNKANPSCRVCIGGTTIHNAKSFLEEIWNSDLV</sequence>
<accession>A0A1D1UJA3</accession>
<dbReference type="Gene3D" id="1.25.40.60">
    <property type="match status" value="1"/>
</dbReference>
<proteinExistence type="inferred from homology"/>
<dbReference type="PANTHER" id="PTHR11679">
    <property type="entry name" value="VESICLE PROTEIN SORTING-ASSOCIATED"/>
    <property type="match status" value="1"/>
</dbReference>
<evidence type="ECO:0000256" key="5">
    <source>
        <dbReference type="ARBA" id="ARBA00023136"/>
    </source>
</evidence>
<evidence type="ECO:0000313" key="7">
    <source>
        <dbReference type="EMBL" id="GAU89521.1"/>
    </source>
</evidence>
<dbReference type="GO" id="GO:0031410">
    <property type="term" value="C:cytoplasmic vesicle"/>
    <property type="evidence" value="ECO:0007669"/>
    <property type="project" value="UniProtKB-ARBA"/>
</dbReference>
<dbReference type="InterPro" id="IPR036045">
    <property type="entry name" value="Sec1-like_sf"/>
</dbReference>
<dbReference type="Proteomes" id="UP000186922">
    <property type="component" value="Unassembled WGS sequence"/>
</dbReference>
<dbReference type="SUPFAM" id="SSF56815">
    <property type="entry name" value="Sec1/munc18-like (SM) proteins"/>
    <property type="match status" value="1"/>
</dbReference>
<dbReference type="InterPro" id="IPR027482">
    <property type="entry name" value="Sec1-like_dom2"/>
</dbReference>
<dbReference type="InterPro" id="IPR043154">
    <property type="entry name" value="Sec-1-like_dom1"/>
</dbReference>
<evidence type="ECO:0000256" key="6">
    <source>
        <dbReference type="ARBA" id="ARBA00073001"/>
    </source>
</evidence>
<dbReference type="Pfam" id="PF00995">
    <property type="entry name" value="Sec1"/>
    <property type="match status" value="1"/>
</dbReference>
<evidence type="ECO:0000313" key="8">
    <source>
        <dbReference type="Proteomes" id="UP000186922"/>
    </source>
</evidence>